<comment type="caution">
    <text evidence="11">The sequence shown here is derived from an EMBL/GenBank/DDBJ whole genome shotgun (WGS) entry which is preliminary data.</text>
</comment>
<dbReference type="Pfam" id="PF07690">
    <property type="entry name" value="MFS_1"/>
    <property type="match status" value="1"/>
</dbReference>
<evidence type="ECO:0000256" key="8">
    <source>
        <dbReference type="ARBA" id="ARBA00023136"/>
    </source>
</evidence>
<feature type="transmembrane region" description="Helical" evidence="9">
    <location>
        <begin position="105"/>
        <end position="127"/>
    </location>
</feature>
<keyword evidence="8 9" id="KW-0472">Membrane</keyword>
<evidence type="ECO:0000313" key="11">
    <source>
        <dbReference type="EMBL" id="MBM7836913.1"/>
    </source>
</evidence>
<dbReference type="RefSeq" id="WP_204463645.1">
    <property type="nucleotide sequence ID" value="NZ_JAFBCV010000001.1"/>
</dbReference>
<feature type="domain" description="Major facilitator superfamily (MFS) profile" evidence="10">
    <location>
        <begin position="13"/>
        <end position="394"/>
    </location>
</feature>
<protein>
    <submittedName>
        <fullName evidence="11">MFS family permease</fullName>
    </submittedName>
</protein>
<evidence type="ECO:0000259" key="10">
    <source>
        <dbReference type="PROSITE" id="PS50850"/>
    </source>
</evidence>
<name>A0ABS2SN20_9BACI</name>
<evidence type="ECO:0000256" key="9">
    <source>
        <dbReference type="SAM" id="Phobius"/>
    </source>
</evidence>
<dbReference type="InterPro" id="IPR036259">
    <property type="entry name" value="MFS_trans_sf"/>
</dbReference>
<sequence length="406" mass="43263">MFVRFKQLFQINHFGLFIICMLLIGTSVSITMPYLSLYATSELGMSVTAFGFLIATSSLAGVVANTIIANYSDSGMDRKWLIVAAVLSSACGYSSYLFFDSFIGLLLAVSFFTGIGAAAMPQLFAYAQESANDSQVKDKTLAKSLLRSLFSLGFLIGPLIGTVLLAAFDYRGLFLGTTFIFIIIGILVTVLLPRKKIQANAKPVKRLSILSSPETRKMILPFLAFILLFSVNAVNTINTPLLIIHELGGTYGDVGFIVALCAGLEIPLMLLFGALSTRISNQSLLKLGCAVGAIYFMILGLSTETWHLVGAQIFQATFVAIVMGNGLSYFADLLPQSPGVAATIYANATTLGRLGGNVAGGAGADLLGFRFINWFCLLVTLAALVLMAKKPATAGKQKTAPTEDTG</sequence>
<organism evidence="11 12">
    <name type="scientific">Shouchella xiaoxiensis</name>
    <dbReference type="NCBI Taxonomy" id="766895"/>
    <lineage>
        <taxon>Bacteria</taxon>
        <taxon>Bacillati</taxon>
        <taxon>Bacillota</taxon>
        <taxon>Bacilli</taxon>
        <taxon>Bacillales</taxon>
        <taxon>Bacillaceae</taxon>
        <taxon>Shouchella</taxon>
    </lineage>
</organism>
<comment type="similarity">
    <text evidence="2">Belongs to the major facilitator superfamily. Set transporter family.</text>
</comment>
<feature type="transmembrane region" description="Helical" evidence="9">
    <location>
        <begin position="284"/>
        <end position="302"/>
    </location>
</feature>
<feature type="transmembrane region" description="Helical" evidence="9">
    <location>
        <begin position="174"/>
        <end position="194"/>
    </location>
</feature>
<dbReference type="InterPro" id="IPR020846">
    <property type="entry name" value="MFS_dom"/>
</dbReference>
<feature type="transmembrane region" description="Helical" evidence="9">
    <location>
        <begin position="215"/>
        <end position="234"/>
    </location>
</feature>
<proteinExistence type="inferred from homology"/>
<comment type="subcellular location">
    <subcellularLocation>
        <location evidence="1">Cell membrane</location>
        <topology evidence="1">Multi-pass membrane protein</topology>
    </subcellularLocation>
</comment>
<accession>A0ABS2SN20</accession>
<dbReference type="EMBL" id="JAFBCV010000001">
    <property type="protein sequence ID" value="MBM7836913.1"/>
    <property type="molecule type" value="Genomic_DNA"/>
</dbReference>
<dbReference type="InterPro" id="IPR011701">
    <property type="entry name" value="MFS"/>
</dbReference>
<evidence type="ECO:0000256" key="2">
    <source>
        <dbReference type="ARBA" id="ARBA00006523"/>
    </source>
</evidence>
<gene>
    <name evidence="11" type="ORF">JOC54_000144</name>
</gene>
<feature type="transmembrane region" description="Helical" evidence="9">
    <location>
        <begin position="371"/>
        <end position="388"/>
    </location>
</feature>
<keyword evidence="12" id="KW-1185">Reference proteome</keyword>
<keyword evidence="4" id="KW-1003">Cell membrane</keyword>
<feature type="transmembrane region" description="Helical" evidence="9">
    <location>
        <begin position="47"/>
        <end position="68"/>
    </location>
</feature>
<dbReference type="CDD" id="cd17471">
    <property type="entry name" value="MFS_Set"/>
    <property type="match status" value="1"/>
</dbReference>
<dbReference type="PANTHER" id="PTHR23535:SF2">
    <property type="entry name" value="SUGAR EFFLUX TRANSPORTER A-RELATED"/>
    <property type="match status" value="1"/>
</dbReference>
<evidence type="ECO:0000256" key="4">
    <source>
        <dbReference type="ARBA" id="ARBA00022475"/>
    </source>
</evidence>
<evidence type="ECO:0000256" key="5">
    <source>
        <dbReference type="ARBA" id="ARBA00022597"/>
    </source>
</evidence>
<keyword evidence="3" id="KW-0813">Transport</keyword>
<keyword evidence="6 9" id="KW-0812">Transmembrane</keyword>
<keyword evidence="7 9" id="KW-1133">Transmembrane helix</keyword>
<feature type="transmembrane region" description="Helical" evidence="9">
    <location>
        <begin position="12"/>
        <end position="35"/>
    </location>
</feature>
<dbReference type="Proteomes" id="UP001179280">
    <property type="component" value="Unassembled WGS sequence"/>
</dbReference>
<dbReference type="SUPFAM" id="SSF103473">
    <property type="entry name" value="MFS general substrate transporter"/>
    <property type="match status" value="1"/>
</dbReference>
<evidence type="ECO:0000256" key="6">
    <source>
        <dbReference type="ARBA" id="ARBA00022692"/>
    </source>
</evidence>
<feature type="transmembrane region" description="Helical" evidence="9">
    <location>
        <begin position="148"/>
        <end position="168"/>
    </location>
</feature>
<evidence type="ECO:0000256" key="1">
    <source>
        <dbReference type="ARBA" id="ARBA00004651"/>
    </source>
</evidence>
<evidence type="ECO:0000256" key="3">
    <source>
        <dbReference type="ARBA" id="ARBA00022448"/>
    </source>
</evidence>
<dbReference type="PANTHER" id="PTHR23535">
    <property type="entry name" value="SUGAR EFFLUX TRANSPORTER A-RELATED"/>
    <property type="match status" value="1"/>
</dbReference>
<evidence type="ECO:0000256" key="7">
    <source>
        <dbReference type="ARBA" id="ARBA00022989"/>
    </source>
</evidence>
<reference evidence="11" key="1">
    <citation type="submission" date="2021-01" db="EMBL/GenBank/DDBJ databases">
        <title>Genomic Encyclopedia of Type Strains, Phase IV (KMG-IV): sequencing the most valuable type-strain genomes for metagenomic binning, comparative biology and taxonomic classification.</title>
        <authorList>
            <person name="Goeker M."/>
        </authorList>
    </citation>
    <scope>NUCLEOTIDE SEQUENCE</scope>
    <source>
        <strain evidence="11">DSM 21943</strain>
    </source>
</reference>
<feature type="transmembrane region" description="Helical" evidence="9">
    <location>
        <begin position="80"/>
        <end position="99"/>
    </location>
</feature>
<dbReference type="PROSITE" id="PS50850">
    <property type="entry name" value="MFS"/>
    <property type="match status" value="1"/>
</dbReference>
<feature type="transmembrane region" description="Helical" evidence="9">
    <location>
        <begin position="254"/>
        <end position="272"/>
    </location>
</feature>
<keyword evidence="5" id="KW-0762">Sugar transport</keyword>
<evidence type="ECO:0000313" key="12">
    <source>
        <dbReference type="Proteomes" id="UP001179280"/>
    </source>
</evidence>
<dbReference type="Gene3D" id="1.20.1250.20">
    <property type="entry name" value="MFS general substrate transporter like domains"/>
    <property type="match status" value="2"/>
</dbReference>